<accession>A3U7K5</accession>
<dbReference type="KEGG" id="cat:CA2559_05665"/>
<organism evidence="1 2">
    <name type="scientific">Croceibacter atlanticus (strain ATCC BAA-628 / JCM 21780 / CIP 108009 / IAM 15332 / KCTC 12090 / HTCC2559)</name>
    <dbReference type="NCBI Taxonomy" id="216432"/>
    <lineage>
        <taxon>Bacteria</taxon>
        <taxon>Pseudomonadati</taxon>
        <taxon>Bacteroidota</taxon>
        <taxon>Flavobacteriia</taxon>
        <taxon>Flavobacteriales</taxon>
        <taxon>Flavobacteriaceae</taxon>
        <taxon>Croceibacter</taxon>
    </lineage>
</organism>
<sequence length="500" mass="55173">MKKIIYLFTLILAVGTFQSCEDYLDINDPLNDPIESQVTPDLILAGAMTGSFPSQSNNMNRLGNVMMNNWAGNINAFTGGFNEEYQLIITSTFYNFIWDGIYLNVANFQAMIDADFENYENHKAIAKIMKSYYMQYVVDLYGDAPYTEAFQGGDNPTPTYDDDMEIYRALITEVDEALALIDNNTDLTNPVGSEDVVYNGNMTNWVTFANTLKLRILMRQSTLAETDGETASYLATQFQALQDASFITTTAAINPGYANDTGRQNPFYATYGFNVDGSQTTSNRFIVASLYAEQYLDGTLTGILDPRINELYTPVDGEVQGVQQGVDSNDPSVPDEISPLGEGLLVDASQDGVLFSAAESFFLQSEAVFRGYIAGDAKGLFQDGIRSSFDQLGIGAQAEAYITNSDGVDEIGWDGSANKIEAIMTQKWIATNGINAIESFIDMNRTNFPEVPLAINAQRDKKPTRLLYPSSESIANAANKPAQETDDAFNTYIFWDSTQN</sequence>
<dbReference type="InterPro" id="IPR041662">
    <property type="entry name" value="SusD-like_2"/>
</dbReference>
<evidence type="ECO:0000313" key="1">
    <source>
        <dbReference type="EMBL" id="EAP88222.1"/>
    </source>
</evidence>
<dbReference type="Proteomes" id="UP000002297">
    <property type="component" value="Chromosome"/>
</dbReference>
<dbReference type="OrthoDB" id="725917at2"/>
<dbReference type="eggNOG" id="COG0521">
    <property type="taxonomic scope" value="Bacteria"/>
</dbReference>
<dbReference type="RefSeq" id="WP_013186897.1">
    <property type="nucleotide sequence ID" value="NC_014230.1"/>
</dbReference>
<dbReference type="GeneID" id="89452921"/>
<dbReference type="STRING" id="216432.CA2559_05665"/>
<keyword evidence="2" id="KW-1185">Reference proteome</keyword>
<dbReference type="AlphaFoldDB" id="A3U7K5"/>
<dbReference type="SUPFAM" id="SSF48452">
    <property type="entry name" value="TPR-like"/>
    <property type="match status" value="1"/>
</dbReference>
<dbReference type="EMBL" id="CP002046">
    <property type="protein sequence ID" value="EAP88222.1"/>
    <property type="molecule type" value="Genomic_DNA"/>
</dbReference>
<dbReference type="Gene3D" id="1.25.40.390">
    <property type="match status" value="1"/>
</dbReference>
<proteinExistence type="predicted"/>
<reference evidence="1 2" key="1">
    <citation type="journal article" date="2010" name="J. Bacteriol.">
        <title>The complete genome sequence of Croceibacter atlanticus HTCC2559T.</title>
        <authorList>
            <person name="Oh H.M."/>
            <person name="Kang I."/>
            <person name="Ferriera S."/>
            <person name="Giovannoni S.J."/>
            <person name="Cho J.C."/>
        </authorList>
    </citation>
    <scope>NUCLEOTIDE SEQUENCE [LARGE SCALE GENOMIC DNA]</scope>
    <source>
        <strain evidence="2">ATCC BAA-628 / HTCC2559 / KCTC 12090</strain>
    </source>
</reference>
<name>A3U7K5_CROAH</name>
<dbReference type="InterPro" id="IPR011990">
    <property type="entry name" value="TPR-like_helical_dom_sf"/>
</dbReference>
<gene>
    <name evidence="1" type="ordered locus">CA2559_05665</name>
</gene>
<dbReference type="Pfam" id="PF12771">
    <property type="entry name" value="SusD-like_2"/>
    <property type="match status" value="1"/>
</dbReference>
<dbReference type="HOGENOM" id="CLU_025928_1_0_10"/>
<protein>
    <recommendedName>
        <fullName evidence="3">Lipoprotein</fullName>
    </recommendedName>
</protein>
<evidence type="ECO:0008006" key="3">
    <source>
        <dbReference type="Google" id="ProtNLM"/>
    </source>
</evidence>
<dbReference type="PROSITE" id="PS51257">
    <property type="entry name" value="PROKAR_LIPOPROTEIN"/>
    <property type="match status" value="1"/>
</dbReference>
<evidence type="ECO:0000313" key="2">
    <source>
        <dbReference type="Proteomes" id="UP000002297"/>
    </source>
</evidence>